<dbReference type="Proteomes" id="UP000887116">
    <property type="component" value="Unassembled WGS sequence"/>
</dbReference>
<evidence type="ECO:0008006" key="3">
    <source>
        <dbReference type="Google" id="ProtNLM"/>
    </source>
</evidence>
<protein>
    <recommendedName>
        <fullName evidence="3">Reverse transcriptase domain-containing protein</fullName>
    </recommendedName>
</protein>
<keyword evidence="2" id="KW-1185">Reference proteome</keyword>
<proteinExistence type="predicted"/>
<organism evidence="1 2">
    <name type="scientific">Trichonephila clavata</name>
    <name type="common">Joro spider</name>
    <name type="synonym">Nephila clavata</name>
    <dbReference type="NCBI Taxonomy" id="2740835"/>
    <lineage>
        <taxon>Eukaryota</taxon>
        <taxon>Metazoa</taxon>
        <taxon>Ecdysozoa</taxon>
        <taxon>Arthropoda</taxon>
        <taxon>Chelicerata</taxon>
        <taxon>Arachnida</taxon>
        <taxon>Araneae</taxon>
        <taxon>Araneomorphae</taxon>
        <taxon>Entelegynae</taxon>
        <taxon>Araneoidea</taxon>
        <taxon>Nephilidae</taxon>
        <taxon>Trichonephila</taxon>
    </lineage>
</organism>
<evidence type="ECO:0000313" key="1">
    <source>
        <dbReference type="EMBL" id="GFQ99769.1"/>
    </source>
</evidence>
<dbReference type="EMBL" id="BMAO01005185">
    <property type="protein sequence ID" value="GFQ99769.1"/>
    <property type="molecule type" value="Genomic_DNA"/>
</dbReference>
<name>A0A8X6L7W2_TRICU</name>
<dbReference type="AlphaFoldDB" id="A0A8X6L7W2"/>
<evidence type="ECO:0000313" key="2">
    <source>
        <dbReference type="Proteomes" id="UP000887116"/>
    </source>
</evidence>
<reference evidence="1" key="1">
    <citation type="submission" date="2020-07" db="EMBL/GenBank/DDBJ databases">
        <title>Multicomponent nature underlies the extraordinary mechanical properties of spider dragline silk.</title>
        <authorList>
            <person name="Kono N."/>
            <person name="Nakamura H."/>
            <person name="Mori M."/>
            <person name="Yoshida Y."/>
            <person name="Ohtoshi R."/>
            <person name="Malay A.D."/>
            <person name="Moran D.A.P."/>
            <person name="Tomita M."/>
            <person name="Numata K."/>
            <person name="Arakawa K."/>
        </authorList>
    </citation>
    <scope>NUCLEOTIDE SEQUENCE</scope>
</reference>
<dbReference type="OrthoDB" id="6435159at2759"/>
<sequence>MNTVDNHIVNEAKIEYYADEIAIWHSHTDILMPENVLNENLSHIEDWAKQLKLLINPEKTKYCVFSSDRRNRAAFLPKLRLNNSIVEKSPIPNTLA</sequence>
<gene>
    <name evidence="1" type="ORF">TNCT_665891</name>
</gene>
<accession>A0A8X6L7W2</accession>
<comment type="caution">
    <text evidence="1">The sequence shown here is derived from an EMBL/GenBank/DDBJ whole genome shotgun (WGS) entry which is preliminary data.</text>
</comment>